<dbReference type="GO" id="GO:0006887">
    <property type="term" value="P:exocytosis"/>
    <property type="evidence" value="ECO:0007669"/>
    <property type="project" value="TreeGrafter"/>
</dbReference>
<evidence type="ECO:0000259" key="3">
    <source>
        <dbReference type="PROSITE" id="PS50192"/>
    </source>
</evidence>
<dbReference type="PANTHER" id="PTHR19305">
    <property type="entry name" value="SYNAPTOSOMAL ASSOCIATED PROTEIN"/>
    <property type="match status" value="1"/>
</dbReference>
<dbReference type="PROSITE" id="PS50192">
    <property type="entry name" value="T_SNARE"/>
    <property type="match status" value="1"/>
</dbReference>
<dbReference type="GO" id="GO:0031201">
    <property type="term" value="C:SNARE complex"/>
    <property type="evidence" value="ECO:0007669"/>
    <property type="project" value="TreeGrafter"/>
</dbReference>
<sequence length="394" mass="46141">MGLNKIFKQKDMTDRESKDILEKNGVVMKDESNYHRKKFKFQEFGKFSEQQAKNKDNTLKPIIPNSNSSYDYDENDINKNSNHGYGFDPYAGDGDVNDVNNTITDGMSNINNGVQAFQLQEQRQETKQEFDPYGSYGNENQDTDLNTYDQVYDYDEFEEEELDEDEEEIRRIQRQTKDLREDTVNLSRTLVDNLGQANVTATNTLGVLGNQREKIYEMENNIGTMKVQQRFVDDHVKELEHYNRSLFHIKVNNPFTRNSRRRAKDQAFLAMRQEDRANKDKLNNDLYQSQRAIMDQLEIDSVKSELKDKYDHDRRVEDASKYLTKDHDEEDERMEAEIAANVEHAQKLAANLKNKAQLMNSEIQQQSEDLKQVGENIDHVDDKIVMTTRKIRSI</sequence>
<dbReference type="PANTHER" id="PTHR19305:SF9">
    <property type="entry name" value="SYNAPTOSOMAL-ASSOCIATED PROTEIN 29"/>
    <property type="match status" value="1"/>
</dbReference>
<dbReference type="SUPFAM" id="SSF58038">
    <property type="entry name" value="SNARE fusion complex"/>
    <property type="match status" value="2"/>
</dbReference>
<dbReference type="AlphaFoldDB" id="A0AAV5R6V2"/>
<name>A0AAV5R6V2_PICKL</name>
<organism evidence="4 5">
    <name type="scientific">Pichia kluyveri</name>
    <name type="common">Yeast</name>
    <dbReference type="NCBI Taxonomy" id="36015"/>
    <lineage>
        <taxon>Eukaryota</taxon>
        <taxon>Fungi</taxon>
        <taxon>Dikarya</taxon>
        <taxon>Ascomycota</taxon>
        <taxon>Saccharomycotina</taxon>
        <taxon>Pichiomycetes</taxon>
        <taxon>Pichiales</taxon>
        <taxon>Pichiaceae</taxon>
        <taxon>Pichia</taxon>
    </lineage>
</organism>
<evidence type="ECO:0000313" key="5">
    <source>
        <dbReference type="Proteomes" id="UP001378960"/>
    </source>
</evidence>
<dbReference type="GO" id="GO:0005484">
    <property type="term" value="F:SNAP receptor activity"/>
    <property type="evidence" value="ECO:0007669"/>
    <property type="project" value="TreeGrafter"/>
</dbReference>
<dbReference type="Gene3D" id="1.20.5.110">
    <property type="match status" value="2"/>
</dbReference>
<feature type="coiled-coil region" evidence="2">
    <location>
        <begin position="155"/>
        <end position="182"/>
    </location>
</feature>
<feature type="coiled-coil region" evidence="2">
    <location>
        <begin position="335"/>
        <end position="369"/>
    </location>
</feature>
<dbReference type="InterPro" id="IPR000727">
    <property type="entry name" value="T_SNARE_dom"/>
</dbReference>
<evidence type="ECO:0000256" key="1">
    <source>
        <dbReference type="ARBA" id="ARBA00009480"/>
    </source>
</evidence>
<dbReference type="Proteomes" id="UP001378960">
    <property type="component" value="Unassembled WGS sequence"/>
</dbReference>
<protein>
    <recommendedName>
        <fullName evidence="3">t-SNARE coiled-coil homology domain-containing protein</fullName>
    </recommendedName>
</protein>
<comment type="caution">
    <text evidence="4">The sequence shown here is derived from an EMBL/GenBank/DDBJ whole genome shotgun (WGS) entry which is preliminary data.</text>
</comment>
<keyword evidence="5" id="KW-1185">Reference proteome</keyword>
<comment type="similarity">
    <text evidence="1">Belongs to the SNAP-25 family.</text>
</comment>
<dbReference type="GO" id="GO:0005886">
    <property type="term" value="C:plasma membrane"/>
    <property type="evidence" value="ECO:0007669"/>
    <property type="project" value="TreeGrafter"/>
</dbReference>
<evidence type="ECO:0000256" key="2">
    <source>
        <dbReference type="SAM" id="Coils"/>
    </source>
</evidence>
<dbReference type="GO" id="GO:0019905">
    <property type="term" value="F:syntaxin binding"/>
    <property type="evidence" value="ECO:0007669"/>
    <property type="project" value="TreeGrafter"/>
</dbReference>
<dbReference type="EMBL" id="BTGB01000003">
    <property type="protein sequence ID" value="GMM46384.1"/>
    <property type="molecule type" value="Genomic_DNA"/>
</dbReference>
<feature type="domain" description="T-SNARE coiled-coil homology" evidence="3">
    <location>
        <begin position="332"/>
        <end position="394"/>
    </location>
</feature>
<dbReference type="GO" id="GO:0006906">
    <property type="term" value="P:vesicle fusion"/>
    <property type="evidence" value="ECO:0007669"/>
    <property type="project" value="TreeGrafter"/>
</dbReference>
<accession>A0AAV5R6V2</accession>
<proteinExistence type="inferred from homology"/>
<evidence type="ECO:0000313" key="4">
    <source>
        <dbReference type="EMBL" id="GMM46384.1"/>
    </source>
</evidence>
<keyword evidence="2" id="KW-0175">Coiled coil</keyword>
<gene>
    <name evidence="4" type="ORF">DAPK24_029590</name>
</gene>
<reference evidence="4 5" key="1">
    <citation type="journal article" date="2023" name="Elife">
        <title>Identification of key yeast species and microbe-microbe interactions impacting larval growth of Drosophila in the wild.</title>
        <authorList>
            <person name="Mure A."/>
            <person name="Sugiura Y."/>
            <person name="Maeda R."/>
            <person name="Honda K."/>
            <person name="Sakurai N."/>
            <person name="Takahashi Y."/>
            <person name="Watada M."/>
            <person name="Katoh T."/>
            <person name="Gotoh A."/>
            <person name="Gotoh Y."/>
            <person name="Taniguchi I."/>
            <person name="Nakamura K."/>
            <person name="Hayashi T."/>
            <person name="Katayama T."/>
            <person name="Uemura T."/>
            <person name="Hattori Y."/>
        </authorList>
    </citation>
    <scope>NUCLEOTIDE SEQUENCE [LARGE SCALE GENOMIC DNA]</scope>
    <source>
        <strain evidence="4 5">PK-24</strain>
    </source>
</reference>